<evidence type="ECO:0000313" key="2">
    <source>
        <dbReference type="EMBL" id="SOU89456.1"/>
    </source>
</evidence>
<dbReference type="InterPro" id="IPR016032">
    <property type="entry name" value="Sig_transdc_resp-reg_C-effctor"/>
</dbReference>
<name>A0A2I2MAF9_9FLAO</name>
<dbReference type="AlphaFoldDB" id="A0A2I2MAF9"/>
<dbReference type="InterPro" id="IPR036388">
    <property type="entry name" value="WH-like_DNA-bd_sf"/>
</dbReference>
<reference evidence="2 3" key="1">
    <citation type="submission" date="2017-11" db="EMBL/GenBank/DDBJ databases">
        <authorList>
            <person name="Duchaud E."/>
        </authorList>
    </citation>
    <scope>NUCLEOTIDE SEQUENCE [LARGE SCALE GENOMIC DNA]</scope>
    <source>
        <strain evidence="2 3">TNO010</strain>
    </source>
</reference>
<dbReference type="EMBL" id="OENE01000035">
    <property type="protein sequence ID" value="SOU89456.1"/>
    <property type="molecule type" value="Genomic_DNA"/>
</dbReference>
<dbReference type="Proteomes" id="UP000490060">
    <property type="component" value="Unassembled WGS sequence"/>
</dbReference>
<dbReference type="CDD" id="cd06170">
    <property type="entry name" value="LuxR_C_like"/>
    <property type="match status" value="1"/>
</dbReference>
<gene>
    <name evidence="2" type="ORF">TNO010_400031</name>
</gene>
<feature type="domain" description="HTH luxR-type" evidence="1">
    <location>
        <begin position="128"/>
        <end position="193"/>
    </location>
</feature>
<evidence type="ECO:0000313" key="3">
    <source>
        <dbReference type="Proteomes" id="UP000490060"/>
    </source>
</evidence>
<sequence>MINSNKNTIFSTTPQIAGVMPNDNNIEFVGIRDTKRVLWIRNGHTQYFTDLPIKFFKLLKSAYLADFKAVEFLSKVTEDLHRQIELFTYYMWGDLDSVPDIKDGKLSTSENFRDQQNCPSLLWNSKNININDHVLTPRQIIIMDLIGENAPDKAIADVLGISHKTFDFHKANLFKALCVHSKMELFKLAFTHKIIA</sequence>
<dbReference type="RefSeq" id="WP_172505697.1">
    <property type="nucleotide sequence ID" value="NZ_OENE01000035.1"/>
</dbReference>
<evidence type="ECO:0000259" key="1">
    <source>
        <dbReference type="PROSITE" id="PS50043"/>
    </source>
</evidence>
<dbReference type="SMART" id="SM00421">
    <property type="entry name" value="HTH_LUXR"/>
    <property type="match status" value="1"/>
</dbReference>
<protein>
    <recommendedName>
        <fullName evidence="1">HTH luxR-type domain-containing protein</fullName>
    </recommendedName>
</protein>
<dbReference type="Pfam" id="PF00196">
    <property type="entry name" value="GerE"/>
    <property type="match status" value="1"/>
</dbReference>
<accession>A0A2I2MAF9</accession>
<organism evidence="2 3">
    <name type="scientific">Tenacibaculum finnmarkense genomovar ulcerans</name>
    <dbReference type="NCBI Taxonomy" id="2781388"/>
    <lineage>
        <taxon>Bacteria</taxon>
        <taxon>Pseudomonadati</taxon>
        <taxon>Bacteroidota</taxon>
        <taxon>Flavobacteriia</taxon>
        <taxon>Flavobacteriales</taxon>
        <taxon>Flavobacteriaceae</taxon>
        <taxon>Tenacibaculum</taxon>
        <taxon>Tenacibaculum finnmarkense</taxon>
    </lineage>
</organism>
<dbReference type="PROSITE" id="PS50043">
    <property type="entry name" value="HTH_LUXR_2"/>
    <property type="match status" value="1"/>
</dbReference>
<proteinExistence type="predicted"/>
<dbReference type="GO" id="GO:0006355">
    <property type="term" value="P:regulation of DNA-templated transcription"/>
    <property type="evidence" value="ECO:0007669"/>
    <property type="project" value="InterPro"/>
</dbReference>
<dbReference type="SUPFAM" id="SSF46894">
    <property type="entry name" value="C-terminal effector domain of the bipartite response regulators"/>
    <property type="match status" value="1"/>
</dbReference>
<dbReference type="InterPro" id="IPR000792">
    <property type="entry name" value="Tscrpt_reg_LuxR_C"/>
</dbReference>
<dbReference type="GO" id="GO:0003677">
    <property type="term" value="F:DNA binding"/>
    <property type="evidence" value="ECO:0007669"/>
    <property type="project" value="InterPro"/>
</dbReference>
<dbReference type="Gene3D" id="1.10.10.10">
    <property type="entry name" value="Winged helix-like DNA-binding domain superfamily/Winged helix DNA-binding domain"/>
    <property type="match status" value="1"/>
</dbReference>